<dbReference type="Proteomes" id="UP000192602">
    <property type="component" value="Unassembled WGS sequence"/>
</dbReference>
<dbReference type="InterPro" id="IPR023214">
    <property type="entry name" value="HAD_sf"/>
</dbReference>
<keyword evidence="3 13" id="KW-0479">Metal-binding</keyword>
<feature type="binding site" evidence="13">
    <location>
        <position position="99"/>
    </location>
    <ligand>
        <name>Zn(2+)</name>
        <dbReference type="ChEBI" id="CHEBI:29105"/>
    </ligand>
</feature>
<name>A0A1W1WVE0_9BACT</name>
<feature type="binding site" evidence="11">
    <location>
        <begin position="8"/>
        <end position="10"/>
    </location>
    <ligand>
        <name>substrate</name>
    </ligand>
</feature>
<feature type="binding site" evidence="13">
    <location>
        <position position="97"/>
    </location>
    <ligand>
        <name>Zn(2+)</name>
        <dbReference type="ChEBI" id="CHEBI:29105"/>
    </ligand>
</feature>
<comment type="cofactor">
    <cofactor evidence="13">
        <name>Mg(2+)</name>
        <dbReference type="ChEBI" id="CHEBI:18420"/>
    </cofactor>
</comment>
<evidence type="ECO:0000256" key="11">
    <source>
        <dbReference type="PIRSR" id="PIRSR004682-2"/>
    </source>
</evidence>
<dbReference type="PANTHER" id="PTHR42891">
    <property type="entry name" value="D-GLYCERO-BETA-D-MANNO-HEPTOSE-1,7-BISPHOSPHATE 7-PHOSPHATASE"/>
    <property type="match status" value="1"/>
</dbReference>
<keyword evidence="15" id="KW-1185">Reference proteome</keyword>
<dbReference type="GO" id="GO:0005737">
    <property type="term" value="C:cytoplasm"/>
    <property type="evidence" value="ECO:0007669"/>
    <property type="project" value="UniProtKB-SubCell"/>
</dbReference>
<dbReference type="FunFam" id="3.40.50.1000:FF:000037">
    <property type="entry name" value="D,D-heptose 1,7-bisphosphate phosphatase"/>
    <property type="match status" value="1"/>
</dbReference>
<keyword evidence="6 9" id="KW-0119">Carbohydrate metabolism</keyword>
<dbReference type="InterPro" id="IPR036412">
    <property type="entry name" value="HAD-like_sf"/>
</dbReference>
<evidence type="ECO:0000256" key="2">
    <source>
        <dbReference type="ARBA" id="ARBA00022490"/>
    </source>
</evidence>
<evidence type="ECO:0000256" key="3">
    <source>
        <dbReference type="ARBA" id="ARBA00022723"/>
    </source>
</evidence>
<comment type="similarity">
    <text evidence="8 9">Belongs to the gmhB family.</text>
</comment>
<dbReference type="NCBIfam" id="TIGR01549">
    <property type="entry name" value="HAD-SF-IA-v1"/>
    <property type="match status" value="1"/>
</dbReference>
<protein>
    <recommendedName>
        <fullName evidence="7 9">D,D-heptose 1,7-bisphosphate phosphatase</fullName>
        <ecNumber evidence="9">3.1.3.-</ecNumber>
    </recommendedName>
</protein>
<reference evidence="15" key="1">
    <citation type="submission" date="2017-04" db="EMBL/GenBank/DDBJ databases">
        <authorList>
            <person name="Varghese N."/>
            <person name="Submissions S."/>
        </authorList>
    </citation>
    <scope>NUCLEOTIDE SEQUENCE [LARGE SCALE GENOMIC DNA]</scope>
    <source>
        <strain evidence="15">DSM 16512</strain>
    </source>
</reference>
<dbReference type="NCBIfam" id="TIGR00213">
    <property type="entry name" value="GmhB_yaeD"/>
    <property type="match status" value="1"/>
</dbReference>
<dbReference type="InterPro" id="IPR006439">
    <property type="entry name" value="HAD-SF_hydro_IA"/>
</dbReference>
<dbReference type="GO" id="GO:0016791">
    <property type="term" value="F:phosphatase activity"/>
    <property type="evidence" value="ECO:0007669"/>
    <property type="project" value="InterPro"/>
</dbReference>
<dbReference type="OrthoDB" id="9814110at2"/>
<evidence type="ECO:0000256" key="7">
    <source>
        <dbReference type="ARBA" id="ARBA00031828"/>
    </source>
</evidence>
<dbReference type="NCBIfam" id="NF006506">
    <property type="entry name" value="PRK08942.1"/>
    <property type="match status" value="1"/>
</dbReference>
<feature type="active site" description="Proton donor" evidence="10">
    <location>
        <position position="10"/>
    </location>
</feature>
<dbReference type="EMBL" id="FWWZ01000001">
    <property type="protein sequence ID" value="SMC10152.1"/>
    <property type="molecule type" value="Genomic_DNA"/>
</dbReference>
<dbReference type="STRING" id="1069081.SAMN05660197_1991"/>
<evidence type="ECO:0000256" key="4">
    <source>
        <dbReference type="ARBA" id="ARBA00022801"/>
    </source>
</evidence>
<dbReference type="Pfam" id="PF13242">
    <property type="entry name" value="Hydrolase_like"/>
    <property type="match status" value="1"/>
</dbReference>
<dbReference type="GO" id="GO:0005975">
    <property type="term" value="P:carbohydrate metabolic process"/>
    <property type="evidence" value="ECO:0007669"/>
    <property type="project" value="InterPro"/>
</dbReference>
<keyword evidence="2 9" id="KW-0963">Cytoplasm</keyword>
<dbReference type="PANTHER" id="PTHR42891:SF1">
    <property type="entry name" value="D-GLYCERO-BETA-D-MANNO-HEPTOSE-1,7-BISPHOSPHATE 7-PHOSPHATASE"/>
    <property type="match status" value="1"/>
</dbReference>
<evidence type="ECO:0000256" key="6">
    <source>
        <dbReference type="ARBA" id="ARBA00023277"/>
    </source>
</evidence>
<comment type="subcellular location">
    <subcellularLocation>
        <location evidence="1 9">Cytoplasm</location>
    </subcellularLocation>
</comment>
<dbReference type="NCBIfam" id="TIGR01662">
    <property type="entry name" value="HAD-SF-IIIA"/>
    <property type="match status" value="1"/>
</dbReference>
<dbReference type="NCBIfam" id="TIGR01656">
    <property type="entry name" value="Histidinol-ppas"/>
    <property type="match status" value="1"/>
</dbReference>
<evidence type="ECO:0000313" key="15">
    <source>
        <dbReference type="Proteomes" id="UP000192602"/>
    </source>
</evidence>
<feature type="binding site" evidence="11">
    <location>
        <begin position="50"/>
        <end position="53"/>
    </location>
    <ligand>
        <name>substrate</name>
    </ligand>
</feature>
<dbReference type="EC" id="3.1.3.-" evidence="9"/>
<feature type="binding site" evidence="13">
    <location>
        <position position="8"/>
    </location>
    <ligand>
        <name>Mg(2+)</name>
        <dbReference type="ChEBI" id="CHEBI:18420"/>
    </ligand>
</feature>
<dbReference type="CDD" id="cd07503">
    <property type="entry name" value="HAD_HisB-N"/>
    <property type="match status" value="1"/>
</dbReference>
<dbReference type="GO" id="GO:0046872">
    <property type="term" value="F:metal ion binding"/>
    <property type="evidence" value="ECO:0007669"/>
    <property type="project" value="UniProtKB-KW"/>
</dbReference>
<evidence type="ECO:0000256" key="10">
    <source>
        <dbReference type="PIRSR" id="PIRSR004682-1"/>
    </source>
</evidence>
<proteinExistence type="inferred from homology"/>
<feature type="binding site" evidence="13">
    <location>
        <position position="126"/>
    </location>
    <ligand>
        <name>Mg(2+)</name>
        <dbReference type="ChEBI" id="CHEBI:18420"/>
    </ligand>
</feature>
<dbReference type="InterPro" id="IPR006543">
    <property type="entry name" value="Histidinol-phos"/>
</dbReference>
<feature type="site" description="Contributes to substrate recognition" evidence="12">
    <location>
        <position position="100"/>
    </location>
</feature>
<evidence type="ECO:0000256" key="12">
    <source>
        <dbReference type="PIRSR" id="PIRSR004682-3"/>
    </source>
</evidence>
<sequence>MQRALFLDRDGVINEDTGYVGKIENFHFIDGVFEALKKAQERGFLLIIITNQSGIGRGYYTPQDFQELSNYMVEELRKRGIEITDIFFCPHAPEENCSCRKPKPAMILEAAKKYNIDLQNSYMLGDKQSDIEAARNAGVGKAILLCDKRLIDVIEEIV</sequence>
<evidence type="ECO:0000256" key="1">
    <source>
        <dbReference type="ARBA" id="ARBA00004496"/>
    </source>
</evidence>
<evidence type="ECO:0000256" key="5">
    <source>
        <dbReference type="ARBA" id="ARBA00022833"/>
    </source>
</evidence>
<feature type="binding site" evidence="13">
    <location>
        <position position="10"/>
    </location>
    <ligand>
        <name>Mg(2+)</name>
        <dbReference type="ChEBI" id="CHEBI:18420"/>
    </ligand>
</feature>
<feature type="binding site" evidence="11">
    <location>
        <begin position="100"/>
        <end position="101"/>
    </location>
    <ligand>
        <name>substrate</name>
    </ligand>
</feature>
<dbReference type="InterPro" id="IPR004446">
    <property type="entry name" value="Heptose_bisP_phosphatase"/>
</dbReference>
<keyword evidence="4 9" id="KW-0378">Hydrolase</keyword>
<dbReference type="SUPFAM" id="SSF56784">
    <property type="entry name" value="HAD-like"/>
    <property type="match status" value="1"/>
</dbReference>
<organism evidence="14 15">
    <name type="scientific">Nitratiruptor tergarcus DSM 16512</name>
    <dbReference type="NCBI Taxonomy" id="1069081"/>
    <lineage>
        <taxon>Bacteria</taxon>
        <taxon>Pseudomonadati</taxon>
        <taxon>Campylobacterota</taxon>
        <taxon>Epsilonproteobacteria</taxon>
        <taxon>Nautiliales</taxon>
        <taxon>Nitratiruptoraceae</taxon>
        <taxon>Nitratiruptor</taxon>
    </lineage>
</organism>
<feature type="site" description="Stabilizes the phosphoryl group" evidence="12">
    <location>
        <position position="50"/>
    </location>
</feature>
<dbReference type="RefSeq" id="WP_084276526.1">
    <property type="nucleotide sequence ID" value="NZ_AP026671.1"/>
</dbReference>
<gene>
    <name evidence="14" type="ORF">SAMN05660197_1991</name>
</gene>
<feature type="binding site" evidence="13">
    <location>
        <position position="91"/>
    </location>
    <ligand>
        <name>Zn(2+)</name>
        <dbReference type="ChEBI" id="CHEBI:29105"/>
    </ligand>
</feature>
<dbReference type="AlphaFoldDB" id="A0A1W1WVE0"/>
<feature type="binding site" evidence="13">
    <location>
        <position position="89"/>
    </location>
    <ligand>
        <name>Zn(2+)</name>
        <dbReference type="ChEBI" id="CHEBI:29105"/>
    </ligand>
</feature>
<feature type="binding site" evidence="11">
    <location>
        <begin position="16"/>
        <end position="19"/>
    </location>
    <ligand>
        <name>substrate</name>
    </ligand>
</feature>
<feature type="site" description="Stabilizes the phosphoryl group" evidence="12">
    <location>
        <position position="101"/>
    </location>
</feature>
<evidence type="ECO:0000313" key="14">
    <source>
        <dbReference type="EMBL" id="SMC10152.1"/>
    </source>
</evidence>
<keyword evidence="13" id="KW-0460">Magnesium</keyword>
<dbReference type="InterPro" id="IPR006549">
    <property type="entry name" value="HAD-SF_hydro_IIIA"/>
</dbReference>
<feature type="active site" description="Nucleophile" evidence="10">
    <location>
        <position position="8"/>
    </location>
</feature>
<evidence type="ECO:0000256" key="13">
    <source>
        <dbReference type="PIRSR" id="PIRSR004682-4"/>
    </source>
</evidence>
<feature type="binding site" evidence="13">
    <location>
        <position position="127"/>
    </location>
    <ligand>
        <name>Mg(2+)</name>
        <dbReference type="ChEBI" id="CHEBI:18420"/>
    </ligand>
</feature>
<feature type="binding site" evidence="11">
    <location>
        <position position="127"/>
    </location>
    <ligand>
        <name>substrate</name>
    </ligand>
</feature>
<accession>A0A1W1WVE0</accession>
<dbReference type="PIRSF" id="PIRSF004682">
    <property type="entry name" value="GmhB"/>
    <property type="match status" value="1"/>
</dbReference>
<keyword evidence="5 13" id="KW-0862">Zinc</keyword>
<evidence type="ECO:0000256" key="9">
    <source>
        <dbReference type="PIRNR" id="PIRNR004682"/>
    </source>
</evidence>
<dbReference type="Gene3D" id="3.40.50.1000">
    <property type="entry name" value="HAD superfamily/HAD-like"/>
    <property type="match status" value="1"/>
</dbReference>
<evidence type="ECO:0000256" key="8">
    <source>
        <dbReference type="ARBA" id="ARBA00061616"/>
    </source>
</evidence>
<comment type="cofactor">
    <cofactor evidence="13">
        <name>Zn(2+)</name>
        <dbReference type="ChEBI" id="CHEBI:29105"/>
    </cofactor>
</comment>